<comment type="caution">
    <text evidence="1">The sequence shown here is derived from an EMBL/GenBank/DDBJ whole genome shotgun (WGS) entry which is preliminary data.</text>
</comment>
<evidence type="ECO:0000313" key="1">
    <source>
        <dbReference type="EMBL" id="ETO63856.1"/>
    </source>
</evidence>
<proteinExistence type="predicted"/>
<protein>
    <submittedName>
        <fullName evidence="1">Uncharacterized protein</fullName>
    </submittedName>
</protein>
<dbReference type="EMBL" id="ANJA01003388">
    <property type="protein sequence ID" value="ETO63856.1"/>
    <property type="molecule type" value="Genomic_DNA"/>
</dbReference>
<sequence>MILMLSTCCRRYDAFKTPTKTTTVPRIREEIAKDKALLLIWCLISHKG</sequence>
<dbReference type="Proteomes" id="UP000028582">
    <property type="component" value="Unassembled WGS sequence"/>
</dbReference>
<name>A0A080ZB45_PHYNI</name>
<reference evidence="1 2" key="1">
    <citation type="submission" date="2013-11" db="EMBL/GenBank/DDBJ databases">
        <title>The Genome Sequence of Phytophthora parasitica P1976.</title>
        <authorList>
            <consortium name="The Broad Institute Genomics Platform"/>
            <person name="Russ C."/>
            <person name="Tyler B."/>
            <person name="Panabieres F."/>
            <person name="Shan W."/>
            <person name="Tripathy S."/>
            <person name="Grunwald N."/>
            <person name="Machado M."/>
            <person name="Johnson C.S."/>
            <person name="Walker B."/>
            <person name="Young S."/>
            <person name="Zeng Q."/>
            <person name="Gargeya S."/>
            <person name="Fitzgerald M."/>
            <person name="Haas B."/>
            <person name="Abouelleil A."/>
            <person name="Allen A.W."/>
            <person name="Alvarado L."/>
            <person name="Arachchi H.M."/>
            <person name="Berlin A.M."/>
            <person name="Chapman S.B."/>
            <person name="Gainer-Dewar J."/>
            <person name="Goldberg J."/>
            <person name="Griggs A."/>
            <person name="Gujja S."/>
            <person name="Hansen M."/>
            <person name="Howarth C."/>
            <person name="Imamovic A."/>
            <person name="Ireland A."/>
            <person name="Larimer J."/>
            <person name="McCowan C."/>
            <person name="Murphy C."/>
            <person name="Pearson M."/>
            <person name="Poon T.W."/>
            <person name="Priest M."/>
            <person name="Roberts A."/>
            <person name="Saif S."/>
            <person name="Shea T."/>
            <person name="Sisk P."/>
            <person name="Sykes S."/>
            <person name="Wortman J."/>
            <person name="Nusbaum C."/>
            <person name="Birren B."/>
        </authorList>
    </citation>
    <scope>NUCLEOTIDE SEQUENCE [LARGE SCALE GENOMIC DNA]</scope>
    <source>
        <strain evidence="1 2">P1976</strain>
    </source>
</reference>
<dbReference type="AlphaFoldDB" id="A0A080ZB45"/>
<organism evidence="1 2">
    <name type="scientific">Phytophthora nicotianae P1976</name>
    <dbReference type="NCBI Taxonomy" id="1317066"/>
    <lineage>
        <taxon>Eukaryota</taxon>
        <taxon>Sar</taxon>
        <taxon>Stramenopiles</taxon>
        <taxon>Oomycota</taxon>
        <taxon>Peronosporomycetes</taxon>
        <taxon>Peronosporales</taxon>
        <taxon>Peronosporaceae</taxon>
        <taxon>Phytophthora</taxon>
    </lineage>
</organism>
<gene>
    <name evidence="1" type="ORF">F444_18510</name>
</gene>
<evidence type="ECO:0000313" key="2">
    <source>
        <dbReference type="Proteomes" id="UP000028582"/>
    </source>
</evidence>
<accession>A0A080ZB45</accession>